<evidence type="ECO:0000256" key="4">
    <source>
        <dbReference type="SAM" id="MobiDB-lite"/>
    </source>
</evidence>
<organism evidence="6 7">
    <name type="scientific">Sphaerotilus mobilis</name>
    <dbReference type="NCBI Taxonomy" id="47994"/>
    <lineage>
        <taxon>Bacteria</taxon>
        <taxon>Pseudomonadati</taxon>
        <taxon>Pseudomonadota</taxon>
        <taxon>Betaproteobacteria</taxon>
        <taxon>Burkholderiales</taxon>
        <taxon>Sphaerotilaceae</taxon>
        <taxon>Sphaerotilus</taxon>
    </lineage>
</organism>
<gene>
    <name evidence="6" type="ORF">EV685_1696</name>
</gene>
<comment type="similarity">
    <text evidence="1">Belongs to the type-I restriction system S methylase family.</text>
</comment>
<dbReference type="OrthoDB" id="5298944at2"/>
<evidence type="ECO:0000256" key="3">
    <source>
        <dbReference type="ARBA" id="ARBA00023125"/>
    </source>
</evidence>
<dbReference type="PANTHER" id="PTHR43140:SF1">
    <property type="entry name" value="TYPE I RESTRICTION ENZYME ECOKI SPECIFICITY SUBUNIT"/>
    <property type="match status" value="1"/>
</dbReference>
<keyword evidence="2" id="KW-0680">Restriction system</keyword>
<proteinExistence type="inferred from homology"/>
<dbReference type="Proteomes" id="UP000293433">
    <property type="component" value="Unassembled WGS sequence"/>
</dbReference>
<reference evidence="6 7" key="1">
    <citation type="submission" date="2019-02" db="EMBL/GenBank/DDBJ databases">
        <title>Genomic Encyclopedia of Type Strains, Phase IV (KMG-IV): sequencing the most valuable type-strain genomes for metagenomic binning, comparative biology and taxonomic classification.</title>
        <authorList>
            <person name="Goeker M."/>
        </authorList>
    </citation>
    <scope>NUCLEOTIDE SEQUENCE [LARGE SCALE GENOMIC DNA]</scope>
    <source>
        <strain evidence="6 7">DSM 10617</strain>
    </source>
</reference>
<evidence type="ECO:0000256" key="1">
    <source>
        <dbReference type="ARBA" id="ARBA00010923"/>
    </source>
</evidence>
<dbReference type="Gene3D" id="3.90.220.20">
    <property type="entry name" value="DNA methylase specificity domains"/>
    <property type="match status" value="2"/>
</dbReference>
<dbReference type="CDD" id="cd17261">
    <property type="entry name" value="RMtype1_S_EcoKI-TRD2-CR2_like"/>
    <property type="match status" value="2"/>
</dbReference>
<dbReference type="GO" id="GO:0009307">
    <property type="term" value="P:DNA restriction-modification system"/>
    <property type="evidence" value="ECO:0007669"/>
    <property type="project" value="UniProtKB-KW"/>
</dbReference>
<evidence type="ECO:0000313" key="6">
    <source>
        <dbReference type="EMBL" id="RZS57131.1"/>
    </source>
</evidence>
<name>A0A4Q7LRM0_9BURK</name>
<dbReference type="InterPro" id="IPR051212">
    <property type="entry name" value="Type-I_RE_S_subunit"/>
</dbReference>
<dbReference type="InterPro" id="IPR044946">
    <property type="entry name" value="Restrct_endonuc_typeI_TRD_sf"/>
</dbReference>
<dbReference type="EMBL" id="SGWV01000008">
    <property type="protein sequence ID" value="RZS57131.1"/>
    <property type="molecule type" value="Genomic_DNA"/>
</dbReference>
<keyword evidence="7" id="KW-1185">Reference proteome</keyword>
<dbReference type="Pfam" id="PF01420">
    <property type="entry name" value="Methylase_S"/>
    <property type="match status" value="1"/>
</dbReference>
<dbReference type="SUPFAM" id="SSF116734">
    <property type="entry name" value="DNA methylase specificity domain"/>
    <property type="match status" value="2"/>
</dbReference>
<evidence type="ECO:0000313" key="7">
    <source>
        <dbReference type="Proteomes" id="UP000293433"/>
    </source>
</evidence>
<dbReference type="AlphaFoldDB" id="A0A4Q7LRM0"/>
<protein>
    <submittedName>
        <fullName evidence="6">Type I restriction enzyme S subunit</fullName>
    </submittedName>
</protein>
<feature type="region of interest" description="Disordered" evidence="4">
    <location>
        <begin position="423"/>
        <end position="456"/>
    </location>
</feature>
<sequence>MNQLPNGWCFAELGQLIRGIEAGLNVKCEERTPRIGERGLVKISSVTWGKFDEMQSKTLHSDEKVDERNRIKPGDLLFSRANTIELVGAAVIVDDVKRDLYLSDKVLRLLVLDASKRWVNYALKSASVRKAIQEASSGNQLSMRNISQDKLRRLVIPLAPANEQTRVADKIDSTLARVDTCRERLDRVAPLIKRFRQAVLAAATSGRLTEGWRDDIDALTAWRESTLGSVLLEMRNGLSAKPDENVLGTKILRISAVRSGAVNFEDYRYLEVDLPTRDQYSLRKDDLLFTRYNGSLEFVGVCAVVRCDQPGIVYPDKLIRARVDSIVVLPGYVEIVFGAPQTRHQVENFVKSSAGQKGISGTDLKSTKFLLPSLKEQTEIVRRVESLFAYADRLEARLKSAQAAAERLTPALLAKAFRGELVPQDPADEPAGELLKRLAAGREGQGKPKKRSTSAA</sequence>
<evidence type="ECO:0000256" key="2">
    <source>
        <dbReference type="ARBA" id="ARBA00022747"/>
    </source>
</evidence>
<comment type="caution">
    <text evidence="6">The sequence shown here is derived from an EMBL/GenBank/DDBJ whole genome shotgun (WGS) entry which is preliminary data.</text>
</comment>
<dbReference type="PANTHER" id="PTHR43140">
    <property type="entry name" value="TYPE-1 RESTRICTION ENZYME ECOKI SPECIFICITY PROTEIN"/>
    <property type="match status" value="1"/>
</dbReference>
<feature type="compositionally biased region" description="Basic residues" evidence="4">
    <location>
        <begin position="447"/>
        <end position="456"/>
    </location>
</feature>
<dbReference type="GO" id="GO:0003677">
    <property type="term" value="F:DNA binding"/>
    <property type="evidence" value="ECO:0007669"/>
    <property type="project" value="UniProtKB-KW"/>
</dbReference>
<accession>A0A4Q7LRM0</accession>
<dbReference type="InterPro" id="IPR000055">
    <property type="entry name" value="Restrct_endonuc_typeI_TRD"/>
</dbReference>
<keyword evidence="3" id="KW-0238">DNA-binding</keyword>
<feature type="domain" description="Type I restriction modification DNA specificity" evidence="5">
    <location>
        <begin position="349"/>
        <end position="399"/>
    </location>
</feature>
<evidence type="ECO:0000259" key="5">
    <source>
        <dbReference type="Pfam" id="PF01420"/>
    </source>
</evidence>
<dbReference type="RefSeq" id="WP_130481538.1">
    <property type="nucleotide sequence ID" value="NZ_SGWV01000008.1"/>
</dbReference>